<keyword evidence="1" id="KW-0812">Transmembrane</keyword>
<feature type="transmembrane region" description="Helical" evidence="1">
    <location>
        <begin position="39"/>
        <end position="61"/>
    </location>
</feature>
<accession>A0ABV5WF45</accession>
<proteinExistence type="predicted"/>
<evidence type="ECO:0000313" key="3">
    <source>
        <dbReference type="Proteomes" id="UP001589609"/>
    </source>
</evidence>
<reference evidence="2 3" key="1">
    <citation type="submission" date="2024-09" db="EMBL/GenBank/DDBJ databases">
        <authorList>
            <person name="Sun Q."/>
            <person name="Mori K."/>
        </authorList>
    </citation>
    <scope>NUCLEOTIDE SEQUENCE [LARGE SCALE GENOMIC DNA]</scope>
    <source>
        <strain evidence="2 3">JCM 11201</strain>
    </source>
</reference>
<dbReference type="EMBL" id="JBHMAF010000065">
    <property type="protein sequence ID" value="MFB9759228.1"/>
    <property type="molecule type" value="Genomic_DNA"/>
</dbReference>
<keyword evidence="1" id="KW-0472">Membrane</keyword>
<evidence type="ECO:0008006" key="4">
    <source>
        <dbReference type="Google" id="ProtNLM"/>
    </source>
</evidence>
<comment type="caution">
    <text evidence="2">The sequence shown here is derived from an EMBL/GenBank/DDBJ whole genome shotgun (WGS) entry which is preliminary data.</text>
</comment>
<dbReference type="Proteomes" id="UP001589609">
    <property type="component" value="Unassembled WGS sequence"/>
</dbReference>
<evidence type="ECO:0000313" key="2">
    <source>
        <dbReference type="EMBL" id="MFB9759228.1"/>
    </source>
</evidence>
<keyword evidence="3" id="KW-1185">Reference proteome</keyword>
<organism evidence="2 3">
    <name type="scientific">Ectobacillus funiculus</name>
    <dbReference type="NCBI Taxonomy" id="137993"/>
    <lineage>
        <taxon>Bacteria</taxon>
        <taxon>Bacillati</taxon>
        <taxon>Bacillota</taxon>
        <taxon>Bacilli</taxon>
        <taxon>Bacillales</taxon>
        <taxon>Bacillaceae</taxon>
        <taxon>Ectobacillus</taxon>
    </lineage>
</organism>
<evidence type="ECO:0000256" key="1">
    <source>
        <dbReference type="SAM" id="Phobius"/>
    </source>
</evidence>
<gene>
    <name evidence="2" type="ORF">ACFFMS_12325</name>
</gene>
<keyword evidence="1" id="KW-1133">Transmembrane helix</keyword>
<dbReference type="RefSeq" id="WP_129729311.1">
    <property type="nucleotide sequence ID" value="NZ_JAPCYI010000001.1"/>
</dbReference>
<protein>
    <recommendedName>
        <fullName evidence="4">Protein-export membrane protein SecG</fullName>
    </recommendedName>
</protein>
<name>A0ABV5WF45_9BACI</name>
<sequence>MKLGLILVAIISIAALVGTIAAAGKVEKDYGKSTKQNTIRLSAIYIFLFIFSIVGVTWYIVSL</sequence>